<evidence type="ECO:0000256" key="2">
    <source>
        <dbReference type="SAM" id="SignalP"/>
    </source>
</evidence>
<keyword evidence="2" id="KW-0732">Signal</keyword>
<feature type="region of interest" description="Disordered" evidence="1">
    <location>
        <begin position="26"/>
        <end position="142"/>
    </location>
</feature>
<organism evidence="3 4">
    <name type="scientific">Spirosoma endophyticum</name>
    <dbReference type="NCBI Taxonomy" id="662367"/>
    <lineage>
        <taxon>Bacteria</taxon>
        <taxon>Pseudomonadati</taxon>
        <taxon>Bacteroidota</taxon>
        <taxon>Cytophagia</taxon>
        <taxon>Cytophagales</taxon>
        <taxon>Cytophagaceae</taxon>
        <taxon>Spirosoma</taxon>
    </lineage>
</organism>
<feature type="compositionally biased region" description="Polar residues" evidence="1">
    <location>
        <begin position="124"/>
        <end position="142"/>
    </location>
</feature>
<gene>
    <name evidence="3" type="ORF">SAMN05216167_102731</name>
</gene>
<dbReference type="RefSeq" id="WP_143100666.1">
    <property type="nucleotide sequence ID" value="NZ_FOLQ01000002.1"/>
</dbReference>
<sequence length="142" mass="14197">MKNVNLLGALLLTLYSFHTRAQTIGKATSAQPGSSVNNTTNASTIGSSTTSDPEAVGNDRIDRGSSAGRKKRSAAASSATVDGSNGSATNDGASGQSGSPAPLPALSTSTGMTAPSSKRKPKSLTRQGSKRSQSASGSTPRQ</sequence>
<evidence type="ECO:0000313" key="3">
    <source>
        <dbReference type="EMBL" id="SFC89426.1"/>
    </source>
</evidence>
<feature type="compositionally biased region" description="Polar residues" evidence="1">
    <location>
        <begin position="26"/>
        <end position="52"/>
    </location>
</feature>
<dbReference type="Proteomes" id="UP000198598">
    <property type="component" value="Unassembled WGS sequence"/>
</dbReference>
<evidence type="ECO:0000313" key="4">
    <source>
        <dbReference type="Proteomes" id="UP000198598"/>
    </source>
</evidence>
<dbReference type="AlphaFoldDB" id="A0A1I1MWE3"/>
<feature type="compositionally biased region" description="Polar residues" evidence="1">
    <location>
        <begin position="106"/>
        <end position="116"/>
    </location>
</feature>
<feature type="compositionally biased region" description="Polar residues" evidence="1">
    <location>
        <begin position="80"/>
        <end position="99"/>
    </location>
</feature>
<proteinExistence type="predicted"/>
<reference evidence="3 4" key="1">
    <citation type="submission" date="2016-10" db="EMBL/GenBank/DDBJ databases">
        <authorList>
            <person name="de Groot N.N."/>
        </authorList>
    </citation>
    <scope>NUCLEOTIDE SEQUENCE [LARGE SCALE GENOMIC DNA]</scope>
    <source>
        <strain evidence="3 4">DSM 26130</strain>
    </source>
</reference>
<feature type="signal peptide" evidence="2">
    <location>
        <begin position="1"/>
        <end position="21"/>
    </location>
</feature>
<dbReference type="EMBL" id="FOLQ01000002">
    <property type="protein sequence ID" value="SFC89426.1"/>
    <property type="molecule type" value="Genomic_DNA"/>
</dbReference>
<keyword evidence="4" id="KW-1185">Reference proteome</keyword>
<evidence type="ECO:0000256" key="1">
    <source>
        <dbReference type="SAM" id="MobiDB-lite"/>
    </source>
</evidence>
<accession>A0A1I1MWE3</accession>
<protein>
    <submittedName>
        <fullName evidence="3">Uncharacterized protein</fullName>
    </submittedName>
</protein>
<feature type="chain" id="PRO_5011755810" evidence="2">
    <location>
        <begin position="22"/>
        <end position="142"/>
    </location>
</feature>
<name>A0A1I1MWE3_9BACT</name>